<dbReference type="RefSeq" id="XP_008715603.1">
    <property type="nucleotide sequence ID" value="XM_008717381.1"/>
</dbReference>
<dbReference type="Pfam" id="PF01063">
    <property type="entry name" value="Aminotran_4"/>
    <property type="match status" value="1"/>
</dbReference>
<dbReference type="GeneID" id="19970368"/>
<dbReference type="AlphaFoldDB" id="W2RZI3"/>
<sequence length="388" mass="41779">MAPPPPLPTVNWATLGLDVRDTVNGHIEATFSASTSTWSAPQFIKDPYLRIHGLSPALNYGMQAYEGLKAIRTPDNRITIFRPDFHARRMQHSAETVSLPPVPTSLFIDCIAQAVQRNAEFVGPADSAAVLYLRPLLFGSGPQLALEPPSEFTFAVFVQPATTYHGVQPLPCLVMEGFDRAATRGTGHAKIGGNYAPVIKHSREAKAKGFYLTLHLDSATMSEMEEFSTSGFVGVRTPKEGSEGKGVLVVPDSKQVIESVTSDSLQDIARGLGYEVEKRVVKYEELKDFSEVLAVGTAASVLPIAAIVRESSGDKFVYCAAGKPGPAAVELSGAITKAIRGQTEDTHGWLYEVPFPEEKKKGPPRLDTVQVNGGGISQAELEMVTSPI</sequence>
<evidence type="ECO:0000256" key="4">
    <source>
        <dbReference type="ARBA" id="ARBA00022679"/>
    </source>
</evidence>
<dbReference type="Gene3D" id="3.30.470.10">
    <property type="match status" value="1"/>
</dbReference>
<dbReference type="InterPro" id="IPR043131">
    <property type="entry name" value="BCAT-like_N"/>
</dbReference>
<comment type="cofactor">
    <cofactor evidence="1">
        <name>pyridoxal 5'-phosphate</name>
        <dbReference type="ChEBI" id="CHEBI:597326"/>
    </cofactor>
</comment>
<dbReference type="STRING" id="1220924.W2RZI3"/>
<reference evidence="7 8" key="1">
    <citation type="submission" date="2013-03" db="EMBL/GenBank/DDBJ databases">
        <title>The Genome Sequence of Phialophora europaea CBS 101466.</title>
        <authorList>
            <consortium name="The Broad Institute Genomics Platform"/>
            <person name="Cuomo C."/>
            <person name="de Hoog S."/>
            <person name="Gorbushina A."/>
            <person name="Walker B."/>
            <person name="Young S.K."/>
            <person name="Zeng Q."/>
            <person name="Gargeya S."/>
            <person name="Fitzgerald M."/>
            <person name="Haas B."/>
            <person name="Abouelleil A."/>
            <person name="Allen A.W."/>
            <person name="Alvarado L."/>
            <person name="Arachchi H.M."/>
            <person name="Berlin A.M."/>
            <person name="Chapman S.B."/>
            <person name="Gainer-Dewar J."/>
            <person name="Goldberg J."/>
            <person name="Griggs A."/>
            <person name="Gujja S."/>
            <person name="Hansen M."/>
            <person name="Howarth C."/>
            <person name="Imamovic A."/>
            <person name="Ireland A."/>
            <person name="Larimer J."/>
            <person name="McCowan C."/>
            <person name="Murphy C."/>
            <person name="Pearson M."/>
            <person name="Poon T.W."/>
            <person name="Priest M."/>
            <person name="Roberts A."/>
            <person name="Saif S."/>
            <person name="Shea T."/>
            <person name="Sisk P."/>
            <person name="Sykes S."/>
            <person name="Wortman J."/>
            <person name="Nusbaum C."/>
            <person name="Birren B."/>
        </authorList>
    </citation>
    <scope>NUCLEOTIDE SEQUENCE [LARGE SCALE GENOMIC DNA]</scope>
    <source>
        <strain evidence="7 8">CBS 101466</strain>
    </source>
</reference>
<dbReference type="OrthoDB" id="409992at2759"/>
<keyword evidence="5" id="KW-0663">Pyridoxal phosphate</keyword>
<evidence type="ECO:0000256" key="1">
    <source>
        <dbReference type="ARBA" id="ARBA00001933"/>
    </source>
</evidence>
<accession>W2RZI3</accession>
<dbReference type="InterPro" id="IPR001544">
    <property type="entry name" value="Aminotrans_IV"/>
</dbReference>
<gene>
    <name evidence="7" type="ORF">HMPREF1541_03029</name>
</gene>
<evidence type="ECO:0000256" key="6">
    <source>
        <dbReference type="PIRSR" id="PIRSR006468-1"/>
    </source>
</evidence>
<proteinExistence type="inferred from homology"/>
<dbReference type="HOGENOM" id="CLU_031922_1_0_1"/>
<dbReference type="VEuPathDB" id="FungiDB:HMPREF1541_03029"/>
<evidence type="ECO:0000256" key="3">
    <source>
        <dbReference type="ARBA" id="ARBA00022576"/>
    </source>
</evidence>
<organism evidence="7 8">
    <name type="scientific">Cyphellophora europaea (strain CBS 101466)</name>
    <name type="common">Phialophora europaea</name>
    <dbReference type="NCBI Taxonomy" id="1220924"/>
    <lineage>
        <taxon>Eukaryota</taxon>
        <taxon>Fungi</taxon>
        <taxon>Dikarya</taxon>
        <taxon>Ascomycota</taxon>
        <taxon>Pezizomycotina</taxon>
        <taxon>Eurotiomycetes</taxon>
        <taxon>Chaetothyriomycetidae</taxon>
        <taxon>Chaetothyriales</taxon>
        <taxon>Cyphellophoraceae</taxon>
        <taxon>Cyphellophora</taxon>
    </lineage>
</organism>
<evidence type="ECO:0000313" key="7">
    <source>
        <dbReference type="EMBL" id="ETN41094.1"/>
    </source>
</evidence>
<dbReference type="Gene3D" id="3.20.10.10">
    <property type="entry name" value="D-amino Acid Aminotransferase, subunit A, domain 2"/>
    <property type="match status" value="1"/>
</dbReference>
<dbReference type="InterPro" id="IPR036038">
    <property type="entry name" value="Aminotransferase-like"/>
</dbReference>
<evidence type="ECO:0000256" key="5">
    <source>
        <dbReference type="ARBA" id="ARBA00022898"/>
    </source>
</evidence>
<name>W2RZI3_CYPE1</name>
<keyword evidence="3 7" id="KW-0032">Aminotransferase</keyword>
<keyword evidence="4 7" id="KW-0808">Transferase</keyword>
<dbReference type="eggNOG" id="KOG0975">
    <property type="taxonomic scope" value="Eukaryota"/>
</dbReference>
<dbReference type="PIRSF" id="PIRSF006468">
    <property type="entry name" value="BCAT1"/>
    <property type="match status" value="1"/>
</dbReference>
<dbReference type="GO" id="GO:0009081">
    <property type="term" value="P:branched-chain amino acid metabolic process"/>
    <property type="evidence" value="ECO:0007669"/>
    <property type="project" value="InterPro"/>
</dbReference>
<evidence type="ECO:0000256" key="2">
    <source>
        <dbReference type="ARBA" id="ARBA00009320"/>
    </source>
</evidence>
<dbReference type="InterPro" id="IPR005786">
    <property type="entry name" value="B_amino_transII"/>
</dbReference>
<comment type="similarity">
    <text evidence="2">Belongs to the class-IV pyridoxal-phosphate-dependent aminotransferase family.</text>
</comment>
<dbReference type="Proteomes" id="UP000030752">
    <property type="component" value="Unassembled WGS sequence"/>
</dbReference>
<dbReference type="PANTHER" id="PTHR42825">
    <property type="entry name" value="AMINO ACID AMINOTRANSFERASE"/>
    <property type="match status" value="1"/>
</dbReference>
<dbReference type="PANTHER" id="PTHR42825:SF2">
    <property type="entry name" value="BRANCHED-CHAIN-AMINO-ACID AMINOTRANSFERASE 3, CHLOROPLASTIC-RELATED"/>
    <property type="match status" value="1"/>
</dbReference>
<dbReference type="GO" id="GO:0004084">
    <property type="term" value="F:branched-chain-amino-acid transaminase activity"/>
    <property type="evidence" value="ECO:0007669"/>
    <property type="project" value="InterPro"/>
</dbReference>
<evidence type="ECO:0000313" key="8">
    <source>
        <dbReference type="Proteomes" id="UP000030752"/>
    </source>
</evidence>
<feature type="modified residue" description="N6-(pyridoxal phosphate)lysine" evidence="6">
    <location>
        <position position="190"/>
    </location>
</feature>
<dbReference type="InterPro" id="IPR043132">
    <property type="entry name" value="BCAT-like_C"/>
</dbReference>
<dbReference type="InParanoid" id="W2RZI3"/>
<dbReference type="SUPFAM" id="SSF56752">
    <property type="entry name" value="D-aminoacid aminotransferase-like PLP-dependent enzymes"/>
    <property type="match status" value="1"/>
</dbReference>
<dbReference type="EMBL" id="KB822719">
    <property type="protein sequence ID" value="ETN41094.1"/>
    <property type="molecule type" value="Genomic_DNA"/>
</dbReference>
<keyword evidence="8" id="KW-1185">Reference proteome</keyword>
<protein>
    <submittedName>
        <fullName evidence="7">Branched-chain amino acid aminotransferase</fullName>
    </submittedName>
</protein>